<protein>
    <submittedName>
        <fullName evidence="3">Uncharacterized protein</fullName>
    </submittedName>
</protein>
<gene>
    <name evidence="3" type="ORF">RSOLAG1IB_01724</name>
</gene>
<feature type="compositionally biased region" description="Basic and acidic residues" evidence="2">
    <location>
        <begin position="372"/>
        <end position="401"/>
    </location>
</feature>
<dbReference type="AlphaFoldDB" id="A0A0B7FHS2"/>
<feature type="coiled-coil region" evidence="1">
    <location>
        <begin position="66"/>
        <end position="93"/>
    </location>
</feature>
<proteinExistence type="predicted"/>
<dbReference type="EMBL" id="LN679101">
    <property type="protein sequence ID" value="CEL55712.1"/>
    <property type="molecule type" value="Genomic_DNA"/>
</dbReference>
<keyword evidence="1" id="KW-0175">Coiled coil</keyword>
<feature type="compositionally biased region" description="Pro residues" evidence="2">
    <location>
        <begin position="356"/>
        <end position="369"/>
    </location>
</feature>
<evidence type="ECO:0000256" key="2">
    <source>
        <dbReference type="SAM" id="MobiDB-lite"/>
    </source>
</evidence>
<feature type="region of interest" description="Disordered" evidence="2">
    <location>
        <begin position="117"/>
        <end position="178"/>
    </location>
</feature>
<organism evidence="3 4">
    <name type="scientific">Thanatephorus cucumeris (strain AG1-IB / isolate 7/3/14)</name>
    <name type="common">Lettuce bottom rot fungus</name>
    <name type="synonym">Rhizoctonia solani</name>
    <dbReference type="NCBI Taxonomy" id="1108050"/>
    <lineage>
        <taxon>Eukaryota</taxon>
        <taxon>Fungi</taxon>
        <taxon>Dikarya</taxon>
        <taxon>Basidiomycota</taxon>
        <taxon>Agaricomycotina</taxon>
        <taxon>Agaricomycetes</taxon>
        <taxon>Cantharellales</taxon>
        <taxon>Ceratobasidiaceae</taxon>
        <taxon>Rhizoctonia</taxon>
        <taxon>Rhizoctonia solani AG-1</taxon>
    </lineage>
</organism>
<dbReference type="OrthoDB" id="3187859at2759"/>
<feature type="region of interest" description="Disordered" evidence="2">
    <location>
        <begin position="354"/>
        <end position="428"/>
    </location>
</feature>
<evidence type="ECO:0000313" key="3">
    <source>
        <dbReference type="EMBL" id="CEL55712.1"/>
    </source>
</evidence>
<name>A0A0B7FHS2_THACB</name>
<sequence length="428" mass="46378">MALPHVMVHADAGTSASINTNANDHPTQESLPHGPSGSNLTSAEARPFNSNEFGAIMRLRKRLDLVDEHAQEIRAAQRALLKEEQSLARERDEILRCLSSIGVTVLTTTALYTDDSSRLITPDDNENSPIERTEFEPPKRKRQDASDLSADRLIVRKRTNNPKDQATNQNTSKPTPLTDLQTESTLMMECPPHLLQPSISLTRPPSCSPPPSFLNISAAPSSSGSVSWNGIRFPPGSAPRLHRARSSSPFTQMLPPFVPLIPSTPTTFKTHASGPIVQAPGPAYLGSLGPPACTGTVATHNPLVSESQAEIALQNDSMNINSIRPSGSYSESIPIHLMLNSLLPDWSLASMDPERVPSPPIGAPYPQWPARPDSRAEREELEKVVDPKGRSSEVMHEKTVYDSDGPASRTRARTSGIGAIDKKGKDSV</sequence>
<evidence type="ECO:0000313" key="4">
    <source>
        <dbReference type="Proteomes" id="UP000059188"/>
    </source>
</evidence>
<dbReference type="Proteomes" id="UP000059188">
    <property type="component" value="Unassembled WGS sequence"/>
</dbReference>
<reference evidence="3 4" key="1">
    <citation type="submission" date="2014-11" db="EMBL/GenBank/DDBJ databases">
        <authorList>
            <person name="Wibberg Daniel"/>
        </authorList>
    </citation>
    <scope>NUCLEOTIDE SEQUENCE [LARGE SCALE GENOMIC DNA]</scope>
    <source>
        <strain evidence="3">Rhizoctonia solani AG1-IB 7/3/14</strain>
    </source>
</reference>
<accession>A0A0B7FHS2</accession>
<feature type="compositionally biased region" description="Basic and acidic residues" evidence="2">
    <location>
        <begin position="129"/>
        <end position="154"/>
    </location>
</feature>
<keyword evidence="4" id="KW-1185">Reference proteome</keyword>
<feature type="region of interest" description="Disordered" evidence="2">
    <location>
        <begin position="16"/>
        <end position="46"/>
    </location>
</feature>
<evidence type="ECO:0000256" key="1">
    <source>
        <dbReference type="SAM" id="Coils"/>
    </source>
</evidence>
<feature type="compositionally biased region" description="Polar residues" evidence="2">
    <location>
        <begin position="162"/>
        <end position="178"/>
    </location>
</feature>